<accession>A0A6J7WBW1</accession>
<reference evidence="2" key="1">
    <citation type="submission" date="2020-05" db="EMBL/GenBank/DDBJ databases">
        <authorList>
            <person name="Chiriac C."/>
            <person name="Salcher M."/>
            <person name="Ghai R."/>
            <person name="Kavagutti S V."/>
        </authorList>
    </citation>
    <scope>NUCLEOTIDE SEQUENCE</scope>
</reference>
<dbReference type="EMBL" id="LR798225">
    <property type="protein sequence ID" value="CAB5194686.1"/>
    <property type="molecule type" value="Genomic_DNA"/>
</dbReference>
<proteinExistence type="predicted"/>
<gene>
    <name evidence="2" type="ORF">UFOVP172_22</name>
</gene>
<name>A0A6J7WBW1_9CAUD</name>
<dbReference type="Pfam" id="PF19263">
    <property type="entry name" value="DUF5906"/>
    <property type="match status" value="1"/>
</dbReference>
<sequence length="769" mass="85423">MDFVDYISKVAPEGETCLLVKQKPVGNEQHADGTIKATWPAFYPNEYKEGGAWYCNTASFITDRLGKRPSASIHNCTHVAFLVLDDVGTKSKAPPLEPTWKIETSPDNFQWGYTFSLDDQPKHEEFSAAIKAIAEAGFTDKGACNAVRNFRIPGSVNLKPERNKFAAILTEFHPEREFSLPQIMGAFGVTSGPVESVYKPIKIDDDGTDNIFAWLAENSLVITRPNSEGWAGVVCPNSHEHTDGNPQGRYNPSMRAYCCLHSHCLQLDSHIFLEWVEGQGGPSAAPGLRDELLAKTMAKAYEIIAPTEAFPDDVKKRQTEIENRELGRVQKREWFGRFAYIQSDDSYFDMQDRREISRGTFNALYRHIVCKSIRTGRHIEASVCFDELRQENGAPALVGITYAAGDTVLVSRGGDVYGNRWRDARPVAVAGDITPWLEHCRTLVPDADTLEHCFNVMAYKLQHPQVKINHAVLHTGVQGSGKDTMWHPFIWAVCGDNAVNRGLLDSDTMNSQFNYALESEILILNELREPDAKDRRALANKLKPIIAAPPEYLSINRKGLKPYDMVNRCLVLAFSNDAVPITLDSQDRRWFAIKSNAPRMAPEVSAKIWAWFARGGVAACAAWLYARDVSAFNPSAAPPVTEFKLTLVEQGMSANESYLVDMIRERRGVFAGGVIASPFHAICDTLSLNAPGTYKVSQGALLHALLECSWFDCGRLSSREYTSKKQVYCAPDMVNLKKSELRAMAEGLTVRAGTPLAAVTHLKPVKNAP</sequence>
<dbReference type="InterPro" id="IPR045455">
    <property type="entry name" value="NrS-1_pol-like_helicase"/>
</dbReference>
<evidence type="ECO:0000259" key="1">
    <source>
        <dbReference type="Pfam" id="PF19263"/>
    </source>
</evidence>
<evidence type="ECO:0000313" key="2">
    <source>
        <dbReference type="EMBL" id="CAB5194686.1"/>
    </source>
</evidence>
<feature type="domain" description="NrS-1 polymerase-like helicase" evidence="1">
    <location>
        <begin position="475"/>
        <end position="589"/>
    </location>
</feature>
<organism evidence="2">
    <name type="scientific">uncultured Caudovirales phage</name>
    <dbReference type="NCBI Taxonomy" id="2100421"/>
    <lineage>
        <taxon>Viruses</taxon>
        <taxon>Duplodnaviria</taxon>
        <taxon>Heunggongvirae</taxon>
        <taxon>Uroviricota</taxon>
        <taxon>Caudoviricetes</taxon>
        <taxon>Peduoviridae</taxon>
        <taxon>Maltschvirus</taxon>
        <taxon>Maltschvirus maltsch</taxon>
    </lineage>
</organism>
<dbReference type="Gene3D" id="3.30.70.1790">
    <property type="entry name" value="RepB DNA-primase, N-terminal domain"/>
    <property type="match status" value="1"/>
</dbReference>
<protein>
    <recommendedName>
        <fullName evidence="1">NrS-1 polymerase-like helicase domain-containing protein</fullName>
    </recommendedName>
</protein>